<accession>A0A815GM64</accession>
<protein>
    <submittedName>
        <fullName evidence="1">Uncharacterized protein</fullName>
    </submittedName>
</protein>
<proteinExistence type="predicted"/>
<name>A0A815GM64_9BILA</name>
<dbReference type="EMBL" id="CAJNOQ010014458">
    <property type="protein sequence ID" value="CAF1341952.1"/>
    <property type="molecule type" value="Genomic_DNA"/>
</dbReference>
<dbReference type="EMBL" id="CAJOBC010059357">
    <property type="protein sequence ID" value="CAF4203921.1"/>
    <property type="molecule type" value="Genomic_DNA"/>
</dbReference>
<organism evidence="1 3">
    <name type="scientific">Didymodactylos carnosus</name>
    <dbReference type="NCBI Taxonomy" id="1234261"/>
    <lineage>
        <taxon>Eukaryota</taxon>
        <taxon>Metazoa</taxon>
        <taxon>Spiralia</taxon>
        <taxon>Gnathifera</taxon>
        <taxon>Rotifera</taxon>
        <taxon>Eurotatoria</taxon>
        <taxon>Bdelloidea</taxon>
        <taxon>Philodinida</taxon>
        <taxon>Philodinidae</taxon>
        <taxon>Didymodactylos</taxon>
    </lineage>
</organism>
<comment type="caution">
    <text evidence="1">The sequence shown here is derived from an EMBL/GenBank/DDBJ whole genome shotgun (WGS) entry which is preliminary data.</text>
</comment>
<gene>
    <name evidence="1" type="ORF">GPM918_LOCUS30476</name>
    <name evidence="2" type="ORF">SRO942_LOCUS31092</name>
</gene>
<dbReference type="Proteomes" id="UP000663829">
    <property type="component" value="Unassembled WGS sequence"/>
</dbReference>
<dbReference type="OrthoDB" id="9981378at2759"/>
<dbReference type="AlphaFoldDB" id="A0A815GM64"/>
<keyword evidence="3" id="KW-1185">Reference proteome</keyword>
<evidence type="ECO:0000313" key="3">
    <source>
        <dbReference type="Proteomes" id="UP000663829"/>
    </source>
</evidence>
<dbReference type="Proteomes" id="UP000681722">
    <property type="component" value="Unassembled WGS sequence"/>
</dbReference>
<reference evidence="1" key="1">
    <citation type="submission" date="2021-02" db="EMBL/GenBank/DDBJ databases">
        <authorList>
            <person name="Nowell W R."/>
        </authorList>
    </citation>
    <scope>NUCLEOTIDE SEQUENCE</scope>
</reference>
<sequence>MVVFTGKKEALDQLNHFQIAFIGNCTEVAKGMSTRSLPPTDHYTLEFQNIQLLRGSIEDTTHFHYMQTGGGAVIMAKDGKSSTRAPDPKKPQTETLYLVLLTDVTYIKSLIEIQEADVEELKQVAAACPTV</sequence>
<evidence type="ECO:0000313" key="1">
    <source>
        <dbReference type="EMBL" id="CAF1341952.1"/>
    </source>
</evidence>
<evidence type="ECO:0000313" key="2">
    <source>
        <dbReference type="EMBL" id="CAF4203921.1"/>
    </source>
</evidence>